<sequence>MKISDMVAKRTRRLLKGVARSAAVELERLRSIPGTPEELNFFYDVLEAAYVRNDPAPMLDARPDKDLFVGVYCMVVPEELIYAAGAIPVRLCAGCFESSQIGEDRVPRDGCPLVKSSMGLSMQKGLKVFDLCDIVAIPTTCDAKRKLGEELSAFKEVWMIETPHIKDADFSRRIWMEQMYALKAKLETVKRNGTRGKRINARRMAAAIQDTARAQAEMRRLLSLRSAEKPLIWGRQATAVVNAFAYAHVNRWTEAVTRLNNRLAAMAENDQPMADSGRPRIYIAGSPSLFPNLKIPTLVEEMGGVVVADESCAGDRYLYDPVGSTEKNLNDQMLGVASRYLAPCVCPSFTPNDDRLTLIQRMITDFAVDGVLYHVLKGCVVYDFEVNRVENALRNNQIPLLRVETDYNPEDVEQLRTRIEAFIEMLKSKRSRTKQAVS</sequence>
<dbReference type="InterPro" id="IPR010327">
    <property type="entry name" value="FldB/FldC_alpha/beta"/>
</dbReference>
<accession>A0A5K8AAB0</accession>
<proteinExistence type="inferred from homology"/>
<dbReference type="AlphaFoldDB" id="A0A5K8AAB0"/>
<evidence type="ECO:0000313" key="3">
    <source>
        <dbReference type="Proteomes" id="UP000422108"/>
    </source>
</evidence>
<dbReference type="Pfam" id="PF06050">
    <property type="entry name" value="HGD-D"/>
    <property type="match status" value="1"/>
</dbReference>
<evidence type="ECO:0000313" key="2">
    <source>
        <dbReference type="EMBL" id="BBO89643.1"/>
    </source>
</evidence>
<dbReference type="PANTHER" id="PTHR30548">
    <property type="entry name" value="2-HYDROXYGLUTARYL-COA DEHYDRATASE, D-COMPONENT-RELATED"/>
    <property type="match status" value="1"/>
</dbReference>
<comment type="similarity">
    <text evidence="1">Belongs to the FldB/FldC dehydratase alpha/beta subunit family.</text>
</comment>
<reference evidence="2 3" key="1">
    <citation type="submission" date="2019-11" db="EMBL/GenBank/DDBJ databases">
        <title>Comparative genomics of hydrocarbon-degrading Desulfosarcina strains.</title>
        <authorList>
            <person name="Watanabe M."/>
            <person name="Kojima H."/>
            <person name="Fukui M."/>
        </authorList>
    </citation>
    <scope>NUCLEOTIDE SEQUENCE [LARGE SCALE GENOMIC DNA]</scope>
    <source>
        <strain evidence="3">oXyS1</strain>
    </source>
</reference>
<name>A0A5K8AAB0_9BACT</name>
<protein>
    <submittedName>
        <fullName evidence="2">3-hydroxyacyl-ACP dehydratase</fullName>
    </submittedName>
</protein>
<organism evidence="2 3">
    <name type="scientific">Desulfosarcina ovata subsp. ovata</name>
    <dbReference type="NCBI Taxonomy" id="2752305"/>
    <lineage>
        <taxon>Bacteria</taxon>
        <taxon>Pseudomonadati</taxon>
        <taxon>Thermodesulfobacteriota</taxon>
        <taxon>Desulfobacteria</taxon>
        <taxon>Desulfobacterales</taxon>
        <taxon>Desulfosarcinaceae</taxon>
        <taxon>Desulfosarcina</taxon>
    </lineage>
</organism>
<keyword evidence="3" id="KW-1185">Reference proteome</keyword>
<dbReference type="EMBL" id="AP021879">
    <property type="protein sequence ID" value="BBO89643.1"/>
    <property type="molecule type" value="Genomic_DNA"/>
</dbReference>
<dbReference type="RefSeq" id="WP_155310807.1">
    <property type="nucleotide sequence ID" value="NZ_AP021879.1"/>
</dbReference>
<evidence type="ECO:0000256" key="1">
    <source>
        <dbReference type="ARBA" id="ARBA00005806"/>
    </source>
</evidence>
<dbReference type="Gene3D" id="3.40.50.11890">
    <property type="match status" value="1"/>
</dbReference>
<gene>
    <name evidence="2" type="ORF">DSCOOX_28230</name>
</gene>
<dbReference type="Gene3D" id="3.40.50.11900">
    <property type="match status" value="1"/>
</dbReference>
<dbReference type="Proteomes" id="UP000422108">
    <property type="component" value="Chromosome"/>
</dbReference>
<dbReference type="Gene3D" id="1.20.1270.370">
    <property type="match status" value="1"/>
</dbReference>
<dbReference type="PANTHER" id="PTHR30548:SF2">
    <property type="entry name" value="2-HYDROXYACYL-COA DEHYDRATASE,D-COMPONENT"/>
    <property type="match status" value="1"/>
</dbReference>